<evidence type="ECO:0000313" key="5">
    <source>
        <dbReference type="Proteomes" id="UP000886657"/>
    </source>
</evidence>
<feature type="domain" description="Response regulatory" evidence="3">
    <location>
        <begin position="10"/>
        <end position="127"/>
    </location>
</feature>
<evidence type="ECO:0000256" key="2">
    <source>
        <dbReference type="PROSITE-ProRule" id="PRU00169"/>
    </source>
</evidence>
<evidence type="ECO:0000313" key="4">
    <source>
        <dbReference type="EMBL" id="MBK9797806.1"/>
    </source>
</evidence>
<dbReference type="CDD" id="cd17574">
    <property type="entry name" value="REC_OmpR"/>
    <property type="match status" value="1"/>
</dbReference>
<sequence>MSRVWPENTQVLVVEDDQATARIIKARLEMEGLKVFSASNGVEGLEVLHREAIDLVTTDLMMPAMNGFRLVQEIRDLPPPKGRVPILLISSNQNEQDMIRCLAAGADDYMTKPISASVLVERLWRMHQRTFSAG</sequence>
<dbReference type="SMART" id="SM00448">
    <property type="entry name" value="REC"/>
    <property type="match status" value="1"/>
</dbReference>
<proteinExistence type="predicted"/>
<dbReference type="EMBL" id="JADKIO010000012">
    <property type="protein sequence ID" value="MBK9797806.1"/>
    <property type="molecule type" value="Genomic_DNA"/>
</dbReference>
<dbReference type="InterPro" id="IPR011006">
    <property type="entry name" value="CheY-like_superfamily"/>
</dbReference>
<dbReference type="AlphaFoldDB" id="A0A9D7XHW6"/>
<dbReference type="GO" id="GO:0000160">
    <property type="term" value="P:phosphorelay signal transduction system"/>
    <property type="evidence" value="ECO:0007669"/>
    <property type="project" value="InterPro"/>
</dbReference>
<dbReference type="Pfam" id="PF00072">
    <property type="entry name" value="Response_reg"/>
    <property type="match status" value="1"/>
</dbReference>
<gene>
    <name evidence="4" type="ORF">IPP58_15260</name>
</gene>
<reference evidence="4" key="1">
    <citation type="submission" date="2020-10" db="EMBL/GenBank/DDBJ databases">
        <title>Connecting structure to function with the recovery of over 1000 high-quality activated sludge metagenome-assembled genomes encoding full-length rRNA genes using long-read sequencing.</title>
        <authorList>
            <person name="Singleton C.M."/>
            <person name="Petriglieri F."/>
            <person name="Kristensen J.M."/>
            <person name="Kirkegaard R.H."/>
            <person name="Michaelsen T.Y."/>
            <person name="Andersen M.H."/>
            <person name="Karst S.M."/>
            <person name="Dueholm M.S."/>
            <person name="Nielsen P.H."/>
            <person name="Albertsen M."/>
        </authorList>
    </citation>
    <scope>NUCLEOTIDE SEQUENCE</scope>
    <source>
        <strain evidence="4">Skiv_18-Q3-R9-52_MAXAC.067</strain>
    </source>
</reference>
<accession>A0A9D7XHW6</accession>
<comment type="caution">
    <text evidence="4">The sequence shown here is derived from an EMBL/GenBank/DDBJ whole genome shotgun (WGS) entry which is preliminary data.</text>
</comment>
<evidence type="ECO:0000259" key="3">
    <source>
        <dbReference type="PROSITE" id="PS50110"/>
    </source>
</evidence>
<feature type="modified residue" description="4-aspartylphosphate" evidence="2">
    <location>
        <position position="59"/>
    </location>
</feature>
<protein>
    <submittedName>
        <fullName evidence="4">Response regulator</fullName>
    </submittedName>
</protein>
<dbReference type="Proteomes" id="UP000886657">
    <property type="component" value="Unassembled WGS sequence"/>
</dbReference>
<dbReference type="PANTHER" id="PTHR44591:SF3">
    <property type="entry name" value="RESPONSE REGULATORY DOMAIN-CONTAINING PROTEIN"/>
    <property type="match status" value="1"/>
</dbReference>
<dbReference type="SUPFAM" id="SSF52172">
    <property type="entry name" value="CheY-like"/>
    <property type="match status" value="1"/>
</dbReference>
<dbReference type="Gene3D" id="3.40.50.2300">
    <property type="match status" value="1"/>
</dbReference>
<keyword evidence="1 2" id="KW-0597">Phosphoprotein</keyword>
<dbReference type="InterPro" id="IPR050595">
    <property type="entry name" value="Bact_response_regulator"/>
</dbReference>
<dbReference type="PROSITE" id="PS50110">
    <property type="entry name" value="RESPONSE_REGULATORY"/>
    <property type="match status" value="1"/>
</dbReference>
<dbReference type="PANTHER" id="PTHR44591">
    <property type="entry name" value="STRESS RESPONSE REGULATOR PROTEIN 1"/>
    <property type="match status" value="1"/>
</dbReference>
<organism evidence="4 5">
    <name type="scientific">Candidatus Geothrix skivensis</name>
    <dbReference type="NCBI Taxonomy" id="2954439"/>
    <lineage>
        <taxon>Bacteria</taxon>
        <taxon>Pseudomonadati</taxon>
        <taxon>Acidobacteriota</taxon>
        <taxon>Holophagae</taxon>
        <taxon>Holophagales</taxon>
        <taxon>Holophagaceae</taxon>
        <taxon>Geothrix</taxon>
    </lineage>
</organism>
<evidence type="ECO:0000256" key="1">
    <source>
        <dbReference type="ARBA" id="ARBA00022553"/>
    </source>
</evidence>
<name>A0A9D7XHW6_9BACT</name>
<dbReference type="InterPro" id="IPR001789">
    <property type="entry name" value="Sig_transdc_resp-reg_receiver"/>
</dbReference>